<proteinExistence type="predicted"/>
<evidence type="ECO:0000313" key="4">
    <source>
        <dbReference type="Proteomes" id="UP000237423"/>
    </source>
</evidence>
<gene>
    <name evidence="3" type="ORF">AADEFJLK_04542</name>
</gene>
<organism evidence="3 4">
    <name type="scientific">Methylovulum psychrotolerans</name>
    <dbReference type="NCBI Taxonomy" id="1704499"/>
    <lineage>
        <taxon>Bacteria</taxon>
        <taxon>Pseudomonadati</taxon>
        <taxon>Pseudomonadota</taxon>
        <taxon>Gammaproteobacteria</taxon>
        <taxon>Methylococcales</taxon>
        <taxon>Methylococcaceae</taxon>
        <taxon>Methylovulum</taxon>
    </lineage>
</organism>
<feature type="compositionally biased region" description="Polar residues" evidence="2">
    <location>
        <begin position="82"/>
        <end position="92"/>
    </location>
</feature>
<name>A0A2S5CFU4_9GAMM</name>
<keyword evidence="1" id="KW-0175">Coiled coil</keyword>
<comment type="caution">
    <text evidence="3">The sequence shown here is derived from an EMBL/GenBank/DDBJ whole genome shotgun (WGS) entry which is preliminary data.</text>
</comment>
<feature type="region of interest" description="Disordered" evidence="2">
    <location>
        <begin position="78"/>
        <end position="101"/>
    </location>
</feature>
<feature type="coiled-coil region" evidence="1">
    <location>
        <begin position="2"/>
        <end position="29"/>
    </location>
</feature>
<dbReference type="RefSeq" id="WP_103975922.1">
    <property type="nucleotide sequence ID" value="NZ_PGFZ01000030.1"/>
</dbReference>
<accession>A0A2S5CFU4</accession>
<sequence>MLVKIEQQREALRKQIEALKKKEQLLVAKQNSEARKLDTRRKILIGAAVMAHCEHDEKFADLVRSAVKNNITKEKDKEVLNSWLTGGNQQPQPEVKENPTP</sequence>
<evidence type="ECO:0008006" key="5">
    <source>
        <dbReference type="Google" id="ProtNLM"/>
    </source>
</evidence>
<protein>
    <recommendedName>
        <fullName evidence="5">Mobilization protein</fullName>
    </recommendedName>
</protein>
<evidence type="ECO:0000256" key="2">
    <source>
        <dbReference type="SAM" id="MobiDB-lite"/>
    </source>
</evidence>
<dbReference type="AlphaFoldDB" id="A0A2S5CFU4"/>
<evidence type="ECO:0000313" key="3">
    <source>
        <dbReference type="EMBL" id="POZ49676.1"/>
    </source>
</evidence>
<reference evidence="3 4" key="1">
    <citation type="submission" date="2017-11" db="EMBL/GenBank/DDBJ databases">
        <title>Draft Genome Sequence of Methylobacter psychrotolerans Sph1T, an Obligate Methanotroph from Low-Temperature Environments.</title>
        <authorList>
            <person name="Oshkin I.Y."/>
            <person name="Miroshnikov K."/>
            <person name="Belova S.E."/>
            <person name="Korzhenkov A."/>
            <person name="Toshchakov S.V."/>
            <person name="Dedysh S.N."/>
        </authorList>
    </citation>
    <scope>NUCLEOTIDE SEQUENCE [LARGE SCALE GENOMIC DNA]</scope>
    <source>
        <strain evidence="3 4">Sph1</strain>
    </source>
</reference>
<dbReference type="Proteomes" id="UP000237423">
    <property type="component" value="Unassembled WGS sequence"/>
</dbReference>
<evidence type="ECO:0000256" key="1">
    <source>
        <dbReference type="SAM" id="Coils"/>
    </source>
</evidence>
<dbReference type="EMBL" id="PGFZ01000030">
    <property type="protein sequence ID" value="POZ49676.1"/>
    <property type="molecule type" value="Genomic_DNA"/>
</dbReference>